<sequence length="82" mass="9298">MSRRQRASARDVHEAYMPHVPFKFYANMVSGKDAPESPAEDERVAERIRREAELYQAGLEARGREVKRTPEEATAIGAAILR</sequence>
<accession>A0A345IM43</accession>
<evidence type="ECO:0000313" key="1">
    <source>
        <dbReference type="EMBL" id="AXH00766.1"/>
    </source>
</evidence>
<gene>
    <name evidence="1" type="ORF">DVJ83_16640</name>
</gene>
<keyword evidence="1" id="KW-0614">Plasmid</keyword>
<dbReference type="KEGG" id="dwu:DVJ83_16640"/>
<reference evidence="1 2" key="1">
    <citation type="submission" date="2018-07" db="EMBL/GenBank/DDBJ databases">
        <title>Complete Genome and Methylome Analysis of Deinococcus wulumuqiensis NEB 479.</title>
        <authorList>
            <person name="Fomenkov A."/>
            <person name="Luyten Y."/>
            <person name="Vincze T."/>
            <person name="Anton B.P."/>
            <person name="Clark T."/>
            <person name="Roberts R.J."/>
            <person name="Morgan R.D."/>
        </authorList>
    </citation>
    <scope>NUCLEOTIDE SEQUENCE [LARGE SCALE GENOMIC DNA]</scope>
    <source>
        <strain evidence="1 2">NEB 479</strain>
        <plasmid evidence="2">Plasmid pdrdi</plasmid>
    </source>
</reference>
<dbReference type="EMBL" id="CP031163">
    <property type="protein sequence ID" value="AXH00766.1"/>
    <property type="molecule type" value="Genomic_DNA"/>
</dbReference>
<protein>
    <submittedName>
        <fullName evidence="1">Uncharacterized protein</fullName>
    </submittedName>
</protein>
<organism evidence="1 2">
    <name type="scientific">Deinococcus wulumuqiensis</name>
    <dbReference type="NCBI Taxonomy" id="980427"/>
    <lineage>
        <taxon>Bacteria</taxon>
        <taxon>Thermotogati</taxon>
        <taxon>Deinococcota</taxon>
        <taxon>Deinococci</taxon>
        <taxon>Deinococcales</taxon>
        <taxon>Deinococcaceae</taxon>
        <taxon>Deinococcus</taxon>
    </lineage>
</organism>
<dbReference type="AlphaFoldDB" id="A0A345IM43"/>
<name>A0A345IM43_9DEIO</name>
<dbReference type="RefSeq" id="WP_114673422.1">
    <property type="nucleotide sequence ID" value="NZ_CP031163.1"/>
</dbReference>
<evidence type="ECO:0000313" key="2">
    <source>
        <dbReference type="Proteomes" id="UP000253744"/>
    </source>
</evidence>
<dbReference type="Proteomes" id="UP000253744">
    <property type="component" value="Plasmid pDrdI"/>
</dbReference>
<geneLocation type="plasmid" evidence="2">
    <name>pdrdi</name>
</geneLocation>
<proteinExistence type="predicted"/>